<dbReference type="RefSeq" id="WP_040008689.1">
    <property type="nucleotide sequence ID" value="NZ_CP009574.1"/>
</dbReference>
<dbReference type="GO" id="GO:0006281">
    <property type="term" value="P:DNA repair"/>
    <property type="evidence" value="ECO:0007669"/>
    <property type="project" value="InterPro"/>
</dbReference>
<evidence type="ECO:0000313" key="10">
    <source>
        <dbReference type="EMBL" id="AIT09168.1"/>
    </source>
</evidence>
<dbReference type="InterPro" id="IPR051673">
    <property type="entry name" value="SSDNA_exonuclease_RecJ"/>
</dbReference>
<dbReference type="InterPro" id="IPR038763">
    <property type="entry name" value="DHH_sf"/>
</dbReference>
<dbReference type="Proteomes" id="UP000029672">
    <property type="component" value="Chromosome"/>
</dbReference>
<dbReference type="eggNOG" id="COG0608">
    <property type="taxonomic scope" value="Bacteria"/>
</dbReference>
<dbReference type="AlphaFoldDB" id="A0A097ENM6"/>
<keyword evidence="3" id="KW-0540">Nuclease</keyword>
<dbReference type="InterPro" id="IPR004610">
    <property type="entry name" value="RecJ"/>
</dbReference>
<dbReference type="GO" id="GO:0003676">
    <property type="term" value="F:nucleic acid binding"/>
    <property type="evidence" value="ECO:0007669"/>
    <property type="project" value="InterPro"/>
</dbReference>
<keyword evidence="6" id="KW-0175">Coiled coil</keyword>
<dbReference type="Pfam" id="PF17768">
    <property type="entry name" value="RecJ_OB"/>
    <property type="match status" value="1"/>
</dbReference>
<reference evidence="10 11" key="1">
    <citation type="submission" date="2014-10" db="EMBL/GenBank/DDBJ databases">
        <title>Whole genome sequence of Francisella endociliophora strain FSC1006, isolated from a laboratory culture of the marine ciliate Euplotes raikovi.</title>
        <authorList>
            <person name="Granberg M."/>
            <person name="Backman S."/>
            <person name="Lundmark E."/>
            <person name="Nilsson E."/>
            <person name="Karlsson E."/>
            <person name="Thelaus J."/>
            <person name="Ohrman C."/>
            <person name="Larkeryd A."/>
            <person name="Stenberg P."/>
        </authorList>
    </citation>
    <scope>NUCLEOTIDE SEQUENCE [LARGE SCALE GENOMIC DNA]</scope>
    <source>
        <strain evidence="10 11">FSC1006</strain>
    </source>
</reference>
<dbReference type="Pfam" id="PF01368">
    <property type="entry name" value="DHH"/>
    <property type="match status" value="1"/>
</dbReference>
<dbReference type="OrthoDB" id="9809852at2"/>
<dbReference type="PANTHER" id="PTHR30255">
    <property type="entry name" value="SINGLE-STRANDED-DNA-SPECIFIC EXONUCLEASE RECJ"/>
    <property type="match status" value="1"/>
</dbReference>
<comment type="similarity">
    <text evidence="1">Belongs to the RecJ family.</text>
</comment>
<evidence type="ECO:0000259" key="8">
    <source>
        <dbReference type="Pfam" id="PF02272"/>
    </source>
</evidence>
<dbReference type="Pfam" id="PF02272">
    <property type="entry name" value="DHHA1"/>
    <property type="match status" value="1"/>
</dbReference>
<feature type="domain" description="DDH" evidence="7">
    <location>
        <begin position="81"/>
        <end position="239"/>
    </location>
</feature>
<dbReference type="HOGENOM" id="CLU_009736_5_1_6"/>
<evidence type="ECO:0000256" key="6">
    <source>
        <dbReference type="SAM" id="Coils"/>
    </source>
</evidence>
<name>A0A097ENM6_9GAMM</name>
<dbReference type="InterPro" id="IPR001667">
    <property type="entry name" value="DDH_dom"/>
</dbReference>
<evidence type="ECO:0000256" key="1">
    <source>
        <dbReference type="ARBA" id="ARBA00005915"/>
    </source>
</evidence>
<protein>
    <recommendedName>
        <fullName evidence="2">Single-stranded-DNA-specific exonuclease RecJ</fullName>
    </recommendedName>
</protein>
<dbReference type="InterPro" id="IPR003156">
    <property type="entry name" value="DHHA1_dom"/>
</dbReference>
<dbReference type="KEGG" id="frf:LO80_03740"/>
<dbReference type="NCBIfam" id="TIGR00644">
    <property type="entry name" value="recJ"/>
    <property type="match status" value="1"/>
</dbReference>
<dbReference type="Gene3D" id="3.90.1640.30">
    <property type="match status" value="1"/>
</dbReference>
<sequence length="582" mass="65563">MLIKKRKINQEVLNELVSKGHDFFIAKIVAARVNQGVDTDLIFKSSIKDLSSPFLFKDIDKAVDRLYQALQNGEVIGLETDHDCDGQTSHAIFYEALTKVFGYPKDKVRSYIGHRMQEGYGLSESLMNRILTDNMRPSLIITADNGSTDEVRIAVLKQNGIDTIVTDHHGIPPEGAPKSAVAVLNPTQDGCDYPDKAIAGCMVAWLFMAALRRKYIQNNKPVSKSYGLSNLLDFVAIGTVADCVSMANSHNNRIVTKFGIQQLKENNRLCWDFIDKDKLSSEYIGFSIAPILNSDGRVSDALGSVSFLLEENDEKIEEIFDNLKEQNNQRKEIQKTLTQEAMLQAQQLNETKKSLCILLENGHSGIHGISASRLKESFGKPIIIFSQTQTDETLISGSARSVDEIHIKQVLDNVAVKEPNLMIKYGGHKGAAGLTIKKQDFDKFYELFESQVIELVNQENIVLEPCIEYDFELDEQYFNLDTLTKIDSLEPYGREFEKPVFCNEFTIENFRLVGKDKNHAQLVLRYKNSSIKGIWFNATDNIIANQLNIGDSVKVCYQLQKEEFLGQVNLSLNVKAIQYEES</sequence>
<feature type="domain" description="DHHA1" evidence="8">
    <location>
        <begin position="360"/>
        <end position="452"/>
    </location>
</feature>
<proteinExistence type="inferred from homology"/>
<dbReference type="SUPFAM" id="SSF64182">
    <property type="entry name" value="DHH phosphoesterases"/>
    <property type="match status" value="1"/>
</dbReference>
<evidence type="ECO:0000256" key="3">
    <source>
        <dbReference type="ARBA" id="ARBA00022722"/>
    </source>
</evidence>
<dbReference type="Gene3D" id="3.10.310.30">
    <property type="match status" value="1"/>
</dbReference>
<evidence type="ECO:0000256" key="4">
    <source>
        <dbReference type="ARBA" id="ARBA00022801"/>
    </source>
</evidence>
<evidence type="ECO:0000259" key="9">
    <source>
        <dbReference type="Pfam" id="PF17768"/>
    </source>
</evidence>
<dbReference type="PANTHER" id="PTHR30255:SF2">
    <property type="entry name" value="SINGLE-STRANDED-DNA-SPECIFIC EXONUCLEASE RECJ"/>
    <property type="match status" value="1"/>
</dbReference>
<dbReference type="EMBL" id="CP009574">
    <property type="protein sequence ID" value="AIT09168.1"/>
    <property type="molecule type" value="Genomic_DNA"/>
</dbReference>
<evidence type="ECO:0000259" key="7">
    <source>
        <dbReference type="Pfam" id="PF01368"/>
    </source>
</evidence>
<dbReference type="GO" id="GO:0008409">
    <property type="term" value="F:5'-3' exonuclease activity"/>
    <property type="evidence" value="ECO:0007669"/>
    <property type="project" value="InterPro"/>
</dbReference>
<dbReference type="STRING" id="1547445.LO80_03740"/>
<organism evidence="10 11">
    <name type="scientific">Candidatus Francisella endociliophora</name>
    <dbReference type="NCBI Taxonomy" id="653937"/>
    <lineage>
        <taxon>Bacteria</taxon>
        <taxon>Pseudomonadati</taxon>
        <taxon>Pseudomonadota</taxon>
        <taxon>Gammaproteobacteria</taxon>
        <taxon>Thiotrichales</taxon>
        <taxon>Francisellaceae</taxon>
        <taxon>Francisella</taxon>
    </lineage>
</organism>
<dbReference type="GO" id="GO:0006310">
    <property type="term" value="P:DNA recombination"/>
    <property type="evidence" value="ECO:0007669"/>
    <property type="project" value="InterPro"/>
</dbReference>
<evidence type="ECO:0000256" key="2">
    <source>
        <dbReference type="ARBA" id="ARBA00019841"/>
    </source>
</evidence>
<feature type="domain" description="RecJ OB" evidence="9">
    <location>
        <begin position="469"/>
        <end position="575"/>
    </location>
</feature>
<keyword evidence="4" id="KW-0378">Hydrolase</keyword>
<keyword evidence="11" id="KW-1185">Reference proteome</keyword>
<evidence type="ECO:0000256" key="5">
    <source>
        <dbReference type="ARBA" id="ARBA00022839"/>
    </source>
</evidence>
<keyword evidence="5 10" id="KW-0269">Exonuclease</keyword>
<dbReference type="InterPro" id="IPR041122">
    <property type="entry name" value="RecJ_OB"/>
</dbReference>
<evidence type="ECO:0000313" key="11">
    <source>
        <dbReference type="Proteomes" id="UP000029672"/>
    </source>
</evidence>
<gene>
    <name evidence="10" type="ORF">LO80_03740</name>
</gene>
<feature type="coiled-coil region" evidence="6">
    <location>
        <begin position="309"/>
        <end position="336"/>
    </location>
</feature>
<accession>A0A097ENM6</accession>